<feature type="transmembrane region" description="Helical" evidence="4">
    <location>
        <begin position="82"/>
        <end position="101"/>
    </location>
</feature>
<dbReference type="PROSITE" id="PS50850">
    <property type="entry name" value="MFS"/>
    <property type="match status" value="1"/>
</dbReference>
<protein>
    <submittedName>
        <fullName evidence="6">MFS transporter</fullName>
    </submittedName>
</protein>
<dbReference type="OrthoDB" id="9770492at2"/>
<feature type="transmembrane region" description="Helical" evidence="4">
    <location>
        <begin position="146"/>
        <end position="167"/>
    </location>
</feature>
<dbReference type="GO" id="GO:0005886">
    <property type="term" value="C:plasma membrane"/>
    <property type="evidence" value="ECO:0007669"/>
    <property type="project" value="TreeGrafter"/>
</dbReference>
<feature type="transmembrane region" description="Helical" evidence="4">
    <location>
        <begin position="12"/>
        <end position="31"/>
    </location>
</feature>
<dbReference type="PANTHER" id="PTHR43129">
    <property type="entry name" value="FOSMIDOMYCIN RESISTANCE PROTEIN"/>
    <property type="match status" value="1"/>
</dbReference>
<feature type="transmembrane region" description="Helical" evidence="4">
    <location>
        <begin position="347"/>
        <end position="366"/>
    </location>
</feature>
<gene>
    <name evidence="6" type="ORF">D3Y57_08640</name>
</gene>
<feature type="transmembrane region" description="Helical" evidence="4">
    <location>
        <begin position="221"/>
        <end position="240"/>
    </location>
</feature>
<feature type="transmembrane region" description="Helical" evidence="4">
    <location>
        <begin position="315"/>
        <end position="335"/>
    </location>
</feature>
<dbReference type="KEGG" id="spha:D3Y57_08640"/>
<keyword evidence="1 4" id="KW-0812">Transmembrane</keyword>
<feature type="transmembrane region" description="Helical" evidence="4">
    <location>
        <begin position="51"/>
        <end position="70"/>
    </location>
</feature>
<dbReference type="GO" id="GO:0022857">
    <property type="term" value="F:transmembrane transporter activity"/>
    <property type="evidence" value="ECO:0007669"/>
    <property type="project" value="InterPro"/>
</dbReference>
<proteinExistence type="predicted"/>
<feature type="transmembrane region" description="Helical" evidence="4">
    <location>
        <begin position="378"/>
        <end position="395"/>
    </location>
</feature>
<reference evidence="6 7" key="1">
    <citation type="submission" date="2018-09" db="EMBL/GenBank/DDBJ databases">
        <title>Sphingomonas peninsula sp. nov., isolated from fildes peninsula, Antarctic soil.</title>
        <authorList>
            <person name="Yingchao G."/>
        </authorList>
    </citation>
    <scope>NUCLEOTIDE SEQUENCE [LARGE SCALE GENOMIC DNA]</scope>
    <source>
        <strain evidence="6 7">YZ-8</strain>
    </source>
</reference>
<evidence type="ECO:0000313" key="7">
    <source>
        <dbReference type="Proteomes" id="UP000276254"/>
    </source>
</evidence>
<feature type="transmembrane region" description="Helical" evidence="4">
    <location>
        <begin position="260"/>
        <end position="278"/>
    </location>
</feature>
<accession>A0A494TGF5</accession>
<evidence type="ECO:0000256" key="3">
    <source>
        <dbReference type="ARBA" id="ARBA00023136"/>
    </source>
</evidence>
<dbReference type="PANTHER" id="PTHR43129:SF1">
    <property type="entry name" value="FOSMIDOMYCIN RESISTANCE PROTEIN"/>
    <property type="match status" value="1"/>
</dbReference>
<evidence type="ECO:0000256" key="1">
    <source>
        <dbReference type="ARBA" id="ARBA00022692"/>
    </source>
</evidence>
<dbReference type="InterPro" id="IPR020846">
    <property type="entry name" value="MFS_dom"/>
</dbReference>
<dbReference type="Gene3D" id="1.20.1250.20">
    <property type="entry name" value="MFS general substrate transporter like domains"/>
    <property type="match status" value="2"/>
</dbReference>
<evidence type="ECO:0000256" key="4">
    <source>
        <dbReference type="SAM" id="Phobius"/>
    </source>
</evidence>
<evidence type="ECO:0000259" key="5">
    <source>
        <dbReference type="PROSITE" id="PS50850"/>
    </source>
</evidence>
<dbReference type="EMBL" id="CP032829">
    <property type="protein sequence ID" value="AYJ86023.1"/>
    <property type="molecule type" value="Genomic_DNA"/>
</dbReference>
<evidence type="ECO:0000313" key="6">
    <source>
        <dbReference type="EMBL" id="AYJ86023.1"/>
    </source>
</evidence>
<dbReference type="Proteomes" id="UP000276254">
    <property type="component" value="Chromosome"/>
</dbReference>
<name>A0A494TGF5_SPHPE</name>
<evidence type="ECO:0000256" key="2">
    <source>
        <dbReference type="ARBA" id="ARBA00022989"/>
    </source>
</evidence>
<dbReference type="AlphaFoldDB" id="A0A494TGF5"/>
<feature type="transmembrane region" description="Helical" evidence="4">
    <location>
        <begin position="173"/>
        <end position="192"/>
    </location>
</feature>
<keyword evidence="3 4" id="KW-0472">Membrane</keyword>
<dbReference type="InterPro" id="IPR011701">
    <property type="entry name" value="MFS"/>
</dbReference>
<keyword evidence="7" id="KW-1185">Reference proteome</keyword>
<feature type="transmembrane region" description="Helical" evidence="4">
    <location>
        <begin position="107"/>
        <end position="125"/>
    </location>
</feature>
<dbReference type="CDD" id="cd17478">
    <property type="entry name" value="MFS_FsR"/>
    <property type="match status" value="1"/>
</dbReference>
<keyword evidence="2 4" id="KW-1133">Transmembrane helix</keyword>
<feature type="transmembrane region" description="Helical" evidence="4">
    <location>
        <begin position="290"/>
        <end position="309"/>
    </location>
</feature>
<dbReference type="RefSeq" id="WP_121152648.1">
    <property type="nucleotide sequence ID" value="NZ_CP032829.1"/>
</dbReference>
<sequence>MNATRVASPPKGADTTVFSVIVAISFCHLLNDMMQSLLPAIYPNLKTELDLSFSQIGMVTLVYQMTASILQPLIGFYSDKRPTPLALPGGTLFSLAGLMVLSAAHSYGLLLVGASLLGMGSSVFHPESSRVARMAAGRRHGLAQSMFQVGGNAGSALGPLAAAIVVVRWGQSSLAFFAMFALLSCAILWNVGQWCRHHGMARLSQSNAARQAAAPLPRGKVLGGIAILLTLIFSKYVYLASLTSYYTFYLIHRFGVTVEVAQLHLFTFLGAVAVGTIAGGPLGDRFGRKYVIWFSILGALPFTLLLPHASLFWTGPLTVVIGLILASAFPVIVVFAQELVPGKIGMISGLFFGFSFGMGGIGAAVLGEVADQSGIETVYALCAFLPAIGLLAIFLPNSKAENLKVNES</sequence>
<dbReference type="SUPFAM" id="SSF103473">
    <property type="entry name" value="MFS general substrate transporter"/>
    <property type="match status" value="1"/>
</dbReference>
<organism evidence="6 7">
    <name type="scientific">Sphingomonas paeninsulae</name>
    <dbReference type="NCBI Taxonomy" id="2319844"/>
    <lineage>
        <taxon>Bacteria</taxon>
        <taxon>Pseudomonadati</taxon>
        <taxon>Pseudomonadota</taxon>
        <taxon>Alphaproteobacteria</taxon>
        <taxon>Sphingomonadales</taxon>
        <taxon>Sphingomonadaceae</taxon>
        <taxon>Sphingomonas</taxon>
    </lineage>
</organism>
<dbReference type="Pfam" id="PF07690">
    <property type="entry name" value="MFS_1"/>
    <property type="match status" value="1"/>
</dbReference>
<feature type="domain" description="Major facilitator superfamily (MFS) profile" evidence="5">
    <location>
        <begin position="20"/>
        <end position="401"/>
    </location>
</feature>
<dbReference type="InterPro" id="IPR036259">
    <property type="entry name" value="MFS_trans_sf"/>
</dbReference>